<dbReference type="EC" id="4.2.1.17" evidence="3"/>
<dbReference type="GO" id="GO:0004300">
    <property type="term" value="F:enoyl-CoA hydratase activity"/>
    <property type="evidence" value="ECO:0007669"/>
    <property type="project" value="UniProtKB-EC"/>
</dbReference>
<dbReference type="HOGENOM" id="CLU_009834_7_2_5"/>
<protein>
    <submittedName>
        <fullName evidence="3">Enoyl-CoA hydratase</fullName>
        <ecNumber evidence="3">4.2.1.17</ecNumber>
    </submittedName>
</protein>
<reference evidence="3 4" key="1">
    <citation type="journal article" date="2014" name="Front. Genet.">
        <title>Genome and metabolic network of "Candidatus Phaeomarinobacter ectocarpi" Ec32, a new candidate genus of Alphaproteobacteria frequently associated with brown algae.</title>
        <authorList>
            <person name="Dittami S.M."/>
            <person name="Barbeyron T."/>
            <person name="Boyen C."/>
            <person name="Cambefort J."/>
            <person name="Collet G."/>
            <person name="Delage L."/>
            <person name="Gobet A."/>
            <person name="Groisillier A."/>
            <person name="Leblanc C."/>
            <person name="Michel G."/>
            <person name="Scornet D."/>
            <person name="Siegel A."/>
            <person name="Tapia J.E."/>
            <person name="Tonon T."/>
        </authorList>
    </citation>
    <scope>NUCLEOTIDE SEQUENCE [LARGE SCALE GENOMIC DNA]</scope>
    <source>
        <strain evidence="3 4">Ec32</strain>
    </source>
</reference>
<organism evidence="3 4">
    <name type="scientific">Candidatus Phaeomarinibacter ectocarpi</name>
    <dbReference type="NCBI Taxonomy" id="1458461"/>
    <lineage>
        <taxon>Bacteria</taxon>
        <taxon>Pseudomonadati</taxon>
        <taxon>Pseudomonadota</taxon>
        <taxon>Alphaproteobacteria</taxon>
        <taxon>Hyphomicrobiales</taxon>
        <taxon>Parvibaculaceae</taxon>
        <taxon>Candidatus Phaeomarinibacter</taxon>
    </lineage>
</organism>
<dbReference type="SUPFAM" id="SSF52096">
    <property type="entry name" value="ClpP/crotonase"/>
    <property type="match status" value="1"/>
</dbReference>
<evidence type="ECO:0000256" key="2">
    <source>
        <dbReference type="ARBA" id="ARBA00023239"/>
    </source>
</evidence>
<dbReference type="PATRIC" id="fig|1458461.3.peg.195"/>
<dbReference type="InterPro" id="IPR029045">
    <property type="entry name" value="ClpP/crotonase-like_dom_sf"/>
</dbReference>
<dbReference type="EMBL" id="HG966617">
    <property type="protein sequence ID" value="CDO58409.1"/>
    <property type="molecule type" value="Genomic_DNA"/>
</dbReference>
<dbReference type="PANTHER" id="PTHR11941:SF133">
    <property type="entry name" value="1,2-EPOXYPHENYLACETYL-COA ISOMERASE"/>
    <property type="match status" value="1"/>
</dbReference>
<evidence type="ECO:0000313" key="4">
    <source>
        <dbReference type="Proteomes" id="UP000032160"/>
    </source>
</evidence>
<dbReference type="Gene3D" id="1.10.12.10">
    <property type="entry name" value="Lyase 2-enoyl-coa Hydratase, Chain A, domain 2"/>
    <property type="match status" value="1"/>
</dbReference>
<dbReference type="InterPro" id="IPR001753">
    <property type="entry name" value="Enoyl-CoA_hydra/iso"/>
</dbReference>
<dbReference type="STRING" id="1458461.BN1012_Phect195"/>
<dbReference type="KEGG" id="pect:BN1012_Phect195"/>
<gene>
    <name evidence="3" type="ORF">BN1012_Phect195</name>
</gene>
<evidence type="ECO:0000256" key="1">
    <source>
        <dbReference type="ARBA" id="ARBA00005254"/>
    </source>
</evidence>
<dbReference type="CDD" id="cd06558">
    <property type="entry name" value="crotonase-like"/>
    <property type="match status" value="1"/>
</dbReference>
<dbReference type="PANTHER" id="PTHR11941">
    <property type="entry name" value="ENOYL-COA HYDRATASE-RELATED"/>
    <property type="match status" value="1"/>
</dbReference>
<dbReference type="GO" id="GO:0006635">
    <property type="term" value="P:fatty acid beta-oxidation"/>
    <property type="evidence" value="ECO:0007669"/>
    <property type="project" value="TreeGrafter"/>
</dbReference>
<dbReference type="Proteomes" id="UP000032160">
    <property type="component" value="Chromosome I"/>
</dbReference>
<name>X5MDE9_9HYPH</name>
<dbReference type="Gene3D" id="3.90.226.10">
    <property type="entry name" value="2-enoyl-CoA Hydratase, Chain A, domain 1"/>
    <property type="match status" value="1"/>
</dbReference>
<comment type="similarity">
    <text evidence="1">Belongs to the enoyl-CoA hydratase/isomerase family.</text>
</comment>
<proteinExistence type="inferred from homology"/>
<dbReference type="RefSeq" id="WP_043950867.1">
    <property type="nucleotide sequence ID" value="NZ_HG966617.1"/>
</dbReference>
<evidence type="ECO:0000313" key="3">
    <source>
        <dbReference type="EMBL" id="CDO58409.1"/>
    </source>
</evidence>
<dbReference type="InterPro" id="IPR014748">
    <property type="entry name" value="Enoyl-CoA_hydra_C"/>
</dbReference>
<sequence length="279" mass="29924">MSEAHDLGQASDTGASNEVLYDVTDAIATITLNAPERMNTISREMLSQLTALLVQAEEDNDVRCVILTGTGRAFCAGLNLEEATGGGGISGGMNSNKVSATLDLRNTPPTVMQAMDTPTICAVNGGAAGYGMDTALGCDIRLMADTAKLAAAFTKRGVVPESGGTWFLPRMIGWEKASELIFTGRTLSAEESVEWGLASRVVPAADLMGEARKLAREIADNAPLAVQASKRMMRIGLNETFPDHVHHVYLQLLPLMRSEDMKEGMMAFLEKRKPEFKGQ</sequence>
<keyword evidence="4" id="KW-1185">Reference proteome</keyword>
<keyword evidence="2 3" id="KW-0456">Lyase</keyword>
<dbReference type="OrthoDB" id="9810797at2"/>
<dbReference type="Pfam" id="PF00378">
    <property type="entry name" value="ECH_1"/>
    <property type="match status" value="1"/>
</dbReference>
<dbReference type="AlphaFoldDB" id="X5MDE9"/>
<accession>X5MDE9</accession>